<proteinExistence type="predicted"/>
<keyword evidence="3 6" id="KW-0812">Transmembrane</keyword>
<comment type="subcellular location">
    <subcellularLocation>
        <location evidence="1">Cell membrane</location>
        <topology evidence="1">Multi-pass membrane protein</topology>
    </subcellularLocation>
</comment>
<dbReference type="Pfam" id="PF12704">
    <property type="entry name" value="MacB_PCD"/>
    <property type="match status" value="1"/>
</dbReference>
<dbReference type="GO" id="GO:0022857">
    <property type="term" value="F:transmembrane transporter activity"/>
    <property type="evidence" value="ECO:0007669"/>
    <property type="project" value="TreeGrafter"/>
</dbReference>
<evidence type="ECO:0000313" key="10">
    <source>
        <dbReference type="Proteomes" id="UP000294752"/>
    </source>
</evidence>
<gene>
    <name evidence="9" type="ORF">B0I21_102270</name>
</gene>
<feature type="transmembrane region" description="Helical" evidence="6">
    <location>
        <begin position="325"/>
        <end position="352"/>
    </location>
</feature>
<feature type="transmembrane region" description="Helical" evidence="6">
    <location>
        <begin position="718"/>
        <end position="738"/>
    </location>
</feature>
<organism evidence="9 10">
    <name type="scientific">Sphingobacterium paludis</name>
    <dbReference type="NCBI Taxonomy" id="1476465"/>
    <lineage>
        <taxon>Bacteria</taxon>
        <taxon>Pseudomonadati</taxon>
        <taxon>Bacteroidota</taxon>
        <taxon>Sphingobacteriia</taxon>
        <taxon>Sphingobacteriales</taxon>
        <taxon>Sphingobacteriaceae</taxon>
        <taxon>Sphingobacterium</taxon>
    </lineage>
</organism>
<dbReference type="InterPro" id="IPR050250">
    <property type="entry name" value="Macrolide_Exporter_MacB"/>
</dbReference>
<evidence type="ECO:0000256" key="4">
    <source>
        <dbReference type="ARBA" id="ARBA00022989"/>
    </source>
</evidence>
<feature type="transmembrane region" description="Helical" evidence="6">
    <location>
        <begin position="750"/>
        <end position="772"/>
    </location>
</feature>
<evidence type="ECO:0000259" key="7">
    <source>
        <dbReference type="Pfam" id="PF02687"/>
    </source>
</evidence>
<dbReference type="Proteomes" id="UP000294752">
    <property type="component" value="Unassembled WGS sequence"/>
</dbReference>
<feature type="domain" description="ABC3 transporter permease C-terminal" evidence="7">
    <location>
        <begin position="283"/>
        <end position="395"/>
    </location>
</feature>
<dbReference type="AlphaFoldDB" id="A0A4R7D4E5"/>
<dbReference type="EMBL" id="SNZV01000002">
    <property type="protein sequence ID" value="TDS15953.1"/>
    <property type="molecule type" value="Genomic_DNA"/>
</dbReference>
<name>A0A4R7D4E5_9SPHI</name>
<dbReference type="RefSeq" id="WP_133639240.1">
    <property type="nucleotide sequence ID" value="NZ_SNZV01000002.1"/>
</dbReference>
<feature type="transmembrane region" description="Helical" evidence="6">
    <location>
        <begin position="372"/>
        <end position="398"/>
    </location>
</feature>
<sequence length="789" mass="87775">MIQNFFKIAWRSLLKNKGFTALNISGLAIGMAAAMLIFLWVSSEVSFDRFYFKTDRLYAVGTREPLDNEISVFFSTPKPLAPVIKNEFPEVENTTRVSGNNGILFTTDEQKLTTGEGAFVDSSFLEMFGLPLLSGNPNEVLKDPSTIVLSEELAKKLYGTTDVVGKNLSMDRNQSLTVSGVLKLLPSNSRFANYEYLLPWTGMEKLGYADKNWGNSSVLAFVELAEHANLAAVQQKIQKILQRHAPELRSESFLQPLSEKYLYSKFENGKAVGGRIEMVRIFIVIACFILLIACINFMNLSTAQSERRAKEVGVRKVVGAQKRTLVAQFLTESFLLTFISGTFALLLLLLALPSFSDLVGRALHINLVSWEFWSMFGTFILLTGLLAGSYPAFFLSSFRPIKVLKGKFFSTQSKLSARKVLVVCQFVIAIILIVSTLVIRKQIQYGQDRESGYQKDNLVYIPENGDIQKNIHLIKQALIDQNIAASVTRTMSPLTERWSGWNGFEWEGKDPKSSIQFNRQTADDKLVATAGFTLVEGRDFDLSKFPTDSNAAILNESAIKVMGLKNPIGSYIIDGGSTKFHIIGVIKDFIQESPFDPVMPLVFEGANGFGMQTLHIKFNPALNTKEALEKTAKIFKAFNPDYPFEYKFIDDEYATKFAESQKIGQLATLFSGLTIFISCLGLFGLAAFMAENRTKEIGIRKVLGASIFSITKLLSNEFLSLVALACLIAFPIAFWAMYNFLKTYAYRTDIGWDIFLLAGVGALLISAATVSYQSIKAAIANPVDSLRDE</sequence>
<evidence type="ECO:0000256" key="3">
    <source>
        <dbReference type="ARBA" id="ARBA00022692"/>
    </source>
</evidence>
<feature type="transmembrane region" description="Helical" evidence="6">
    <location>
        <begin position="419"/>
        <end position="439"/>
    </location>
</feature>
<feature type="domain" description="MacB-like periplasmic core" evidence="8">
    <location>
        <begin position="20"/>
        <end position="239"/>
    </location>
</feature>
<dbReference type="GO" id="GO:0005886">
    <property type="term" value="C:plasma membrane"/>
    <property type="evidence" value="ECO:0007669"/>
    <property type="project" value="UniProtKB-SubCell"/>
</dbReference>
<comment type="caution">
    <text evidence="9">The sequence shown here is derived from an EMBL/GenBank/DDBJ whole genome shotgun (WGS) entry which is preliminary data.</text>
</comment>
<feature type="transmembrane region" description="Helical" evidence="6">
    <location>
        <begin position="21"/>
        <end position="41"/>
    </location>
</feature>
<keyword evidence="2" id="KW-1003">Cell membrane</keyword>
<evidence type="ECO:0000313" key="9">
    <source>
        <dbReference type="EMBL" id="TDS15953.1"/>
    </source>
</evidence>
<evidence type="ECO:0000256" key="2">
    <source>
        <dbReference type="ARBA" id="ARBA00022475"/>
    </source>
</evidence>
<keyword evidence="4 6" id="KW-1133">Transmembrane helix</keyword>
<dbReference type="Pfam" id="PF02687">
    <property type="entry name" value="FtsX"/>
    <property type="match status" value="2"/>
</dbReference>
<dbReference type="InterPro" id="IPR003838">
    <property type="entry name" value="ABC3_permease_C"/>
</dbReference>
<keyword evidence="10" id="KW-1185">Reference proteome</keyword>
<feature type="domain" description="ABC3 transporter permease C-terminal" evidence="7">
    <location>
        <begin position="669"/>
        <end position="782"/>
    </location>
</feature>
<accession>A0A4R7D4E5</accession>
<reference evidence="9 10" key="1">
    <citation type="submission" date="2019-03" db="EMBL/GenBank/DDBJ databases">
        <title>Genomic Encyclopedia of Type Strains, Phase III (KMG-III): the genomes of soil and plant-associated and newly described type strains.</title>
        <authorList>
            <person name="Whitman W."/>
        </authorList>
    </citation>
    <scope>NUCLEOTIDE SEQUENCE [LARGE SCALE GENOMIC DNA]</scope>
    <source>
        <strain evidence="9 10">CGMCC 1.12801</strain>
    </source>
</reference>
<evidence type="ECO:0000259" key="8">
    <source>
        <dbReference type="Pfam" id="PF12704"/>
    </source>
</evidence>
<keyword evidence="5 6" id="KW-0472">Membrane</keyword>
<dbReference type="PANTHER" id="PTHR30572:SF18">
    <property type="entry name" value="ABC-TYPE MACROLIDE FAMILY EXPORT SYSTEM PERMEASE COMPONENT 2"/>
    <property type="match status" value="1"/>
</dbReference>
<feature type="transmembrane region" description="Helical" evidence="6">
    <location>
        <begin position="278"/>
        <end position="300"/>
    </location>
</feature>
<evidence type="ECO:0000256" key="6">
    <source>
        <dbReference type="SAM" id="Phobius"/>
    </source>
</evidence>
<protein>
    <submittedName>
        <fullName evidence="9">FtsX-like permease family protein</fullName>
    </submittedName>
</protein>
<dbReference type="PANTHER" id="PTHR30572">
    <property type="entry name" value="MEMBRANE COMPONENT OF TRANSPORTER-RELATED"/>
    <property type="match status" value="1"/>
</dbReference>
<feature type="transmembrane region" description="Helical" evidence="6">
    <location>
        <begin position="666"/>
        <end position="690"/>
    </location>
</feature>
<evidence type="ECO:0000256" key="1">
    <source>
        <dbReference type="ARBA" id="ARBA00004651"/>
    </source>
</evidence>
<evidence type="ECO:0000256" key="5">
    <source>
        <dbReference type="ARBA" id="ARBA00023136"/>
    </source>
</evidence>
<dbReference type="InterPro" id="IPR025857">
    <property type="entry name" value="MacB_PCD"/>
</dbReference>
<dbReference type="OrthoDB" id="1451596at2"/>